<evidence type="ECO:0000313" key="1">
    <source>
        <dbReference type="EMBL" id="CAH1399730.1"/>
    </source>
</evidence>
<reference evidence="1" key="1">
    <citation type="submission" date="2022-01" db="EMBL/GenBank/DDBJ databases">
        <authorList>
            <person name="King R."/>
        </authorList>
    </citation>
    <scope>NUCLEOTIDE SEQUENCE</scope>
</reference>
<name>A0A9P0MP82_NEZVI</name>
<organism evidence="1 2">
    <name type="scientific">Nezara viridula</name>
    <name type="common">Southern green stink bug</name>
    <name type="synonym">Cimex viridulus</name>
    <dbReference type="NCBI Taxonomy" id="85310"/>
    <lineage>
        <taxon>Eukaryota</taxon>
        <taxon>Metazoa</taxon>
        <taxon>Ecdysozoa</taxon>
        <taxon>Arthropoda</taxon>
        <taxon>Hexapoda</taxon>
        <taxon>Insecta</taxon>
        <taxon>Pterygota</taxon>
        <taxon>Neoptera</taxon>
        <taxon>Paraneoptera</taxon>
        <taxon>Hemiptera</taxon>
        <taxon>Heteroptera</taxon>
        <taxon>Panheteroptera</taxon>
        <taxon>Pentatomomorpha</taxon>
        <taxon>Pentatomoidea</taxon>
        <taxon>Pentatomidae</taxon>
        <taxon>Pentatominae</taxon>
        <taxon>Nezara</taxon>
    </lineage>
</organism>
<gene>
    <name evidence="1" type="ORF">NEZAVI_LOCUS9121</name>
</gene>
<keyword evidence="2" id="KW-1185">Reference proteome</keyword>
<dbReference type="EMBL" id="OV725080">
    <property type="protein sequence ID" value="CAH1399730.1"/>
    <property type="molecule type" value="Genomic_DNA"/>
</dbReference>
<protein>
    <submittedName>
        <fullName evidence="1">Uncharacterized protein</fullName>
    </submittedName>
</protein>
<accession>A0A9P0MP82</accession>
<sequence length="91" mass="10289">MIEGGYCKRWKKDALELSVNDCEVNPSSGFFTLDNSLIIAVISSIASITQQCYTQQEIGNYFISYSYSVFSLKIYFNRLIQNVLAPVGIFL</sequence>
<proteinExistence type="predicted"/>
<dbReference type="Proteomes" id="UP001152798">
    <property type="component" value="Chromosome 4"/>
</dbReference>
<evidence type="ECO:0000313" key="2">
    <source>
        <dbReference type="Proteomes" id="UP001152798"/>
    </source>
</evidence>
<dbReference type="AlphaFoldDB" id="A0A9P0MP82"/>